<reference evidence="3" key="1">
    <citation type="journal article" date="2021" name="bioRxiv">
        <title>Whole Genome Assembly and Annotation of Northern Wild Rice, Zizania palustris L., Supports a Whole Genome Duplication in the Zizania Genus.</title>
        <authorList>
            <person name="Haas M."/>
            <person name="Kono T."/>
            <person name="Macchietto M."/>
            <person name="Millas R."/>
            <person name="McGilp L."/>
            <person name="Shao M."/>
            <person name="Duquette J."/>
            <person name="Hirsch C.N."/>
            <person name="Kimball J."/>
        </authorList>
    </citation>
    <scope>NUCLEOTIDE SEQUENCE</scope>
    <source>
        <tissue evidence="3">Fresh leaf tissue</tissue>
    </source>
</reference>
<feature type="compositionally biased region" description="Low complexity" evidence="1">
    <location>
        <begin position="41"/>
        <end position="50"/>
    </location>
</feature>
<evidence type="ECO:0000256" key="2">
    <source>
        <dbReference type="SAM" id="Phobius"/>
    </source>
</evidence>
<dbReference type="AlphaFoldDB" id="A0A8J6BT99"/>
<evidence type="ECO:0000313" key="4">
    <source>
        <dbReference type="Proteomes" id="UP000729402"/>
    </source>
</evidence>
<sequence>MSGLDATMELDVHLTTSSNGAINASAPVSPLDGGGKGAGDGSDSSAKSGAAAWPVGLSGWVNACVVGVVLALVGRGW</sequence>
<keyword evidence="4" id="KW-1185">Reference proteome</keyword>
<name>A0A8J6BT99_ZIZPA</name>
<protein>
    <submittedName>
        <fullName evidence="3">Uncharacterized protein</fullName>
    </submittedName>
</protein>
<dbReference type="EMBL" id="JAAALK010000080">
    <property type="protein sequence ID" value="KAG8094769.1"/>
    <property type="molecule type" value="Genomic_DNA"/>
</dbReference>
<dbReference type="Proteomes" id="UP000729402">
    <property type="component" value="Unassembled WGS sequence"/>
</dbReference>
<accession>A0A8J6BT99</accession>
<feature type="transmembrane region" description="Helical" evidence="2">
    <location>
        <begin position="51"/>
        <end position="73"/>
    </location>
</feature>
<organism evidence="3 4">
    <name type="scientific">Zizania palustris</name>
    <name type="common">Northern wild rice</name>
    <dbReference type="NCBI Taxonomy" id="103762"/>
    <lineage>
        <taxon>Eukaryota</taxon>
        <taxon>Viridiplantae</taxon>
        <taxon>Streptophyta</taxon>
        <taxon>Embryophyta</taxon>
        <taxon>Tracheophyta</taxon>
        <taxon>Spermatophyta</taxon>
        <taxon>Magnoliopsida</taxon>
        <taxon>Liliopsida</taxon>
        <taxon>Poales</taxon>
        <taxon>Poaceae</taxon>
        <taxon>BOP clade</taxon>
        <taxon>Oryzoideae</taxon>
        <taxon>Oryzeae</taxon>
        <taxon>Zizaniinae</taxon>
        <taxon>Zizania</taxon>
    </lineage>
</organism>
<reference evidence="3" key="2">
    <citation type="submission" date="2021-02" db="EMBL/GenBank/DDBJ databases">
        <authorList>
            <person name="Kimball J.A."/>
            <person name="Haas M.W."/>
            <person name="Macchietto M."/>
            <person name="Kono T."/>
            <person name="Duquette J."/>
            <person name="Shao M."/>
        </authorList>
    </citation>
    <scope>NUCLEOTIDE SEQUENCE</scope>
    <source>
        <tissue evidence="3">Fresh leaf tissue</tissue>
    </source>
</reference>
<keyword evidence="2" id="KW-1133">Transmembrane helix</keyword>
<gene>
    <name evidence="3" type="ORF">GUJ93_ZPchr0012g19108</name>
</gene>
<keyword evidence="2" id="KW-0472">Membrane</keyword>
<proteinExistence type="predicted"/>
<keyword evidence="2" id="KW-0812">Transmembrane</keyword>
<evidence type="ECO:0000313" key="3">
    <source>
        <dbReference type="EMBL" id="KAG8094769.1"/>
    </source>
</evidence>
<evidence type="ECO:0000256" key="1">
    <source>
        <dbReference type="SAM" id="MobiDB-lite"/>
    </source>
</evidence>
<comment type="caution">
    <text evidence="3">The sequence shown here is derived from an EMBL/GenBank/DDBJ whole genome shotgun (WGS) entry which is preliminary data.</text>
</comment>
<feature type="region of interest" description="Disordered" evidence="1">
    <location>
        <begin position="20"/>
        <end position="50"/>
    </location>
</feature>